<evidence type="ECO:0000313" key="14">
    <source>
        <dbReference type="EMBL" id="AJP73045.1"/>
    </source>
</evidence>
<dbReference type="Gene3D" id="3.30.565.10">
    <property type="entry name" value="Histidine kinase-like ATPase, C-terminal domain"/>
    <property type="match status" value="1"/>
</dbReference>
<evidence type="ECO:0000256" key="2">
    <source>
        <dbReference type="ARBA" id="ARBA00012438"/>
    </source>
</evidence>
<dbReference type="EMBL" id="CP010836">
    <property type="protein sequence ID" value="AJP73045.1"/>
    <property type="molecule type" value="Genomic_DNA"/>
</dbReference>
<dbReference type="InterPro" id="IPR035965">
    <property type="entry name" value="PAS-like_dom_sf"/>
</dbReference>
<dbReference type="InterPro" id="IPR000014">
    <property type="entry name" value="PAS"/>
</dbReference>
<dbReference type="InterPro" id="IPR036097">
    <property type="entry name" value="HisK_dim/P_sf"/>
</dbReference>
<dbReference type="InterPro" id="IPR001610">
    <property type="entry name" value="PAC"/>
</dbReference>
<dbReference type="SUPFAM" id="SSF47384">
    <property type="entry name" value="Homodimeric domain of signal transducing histidine kinase"/>
    <property type="match status" value="1"/>
</dbReference>
<organism evidence="14 15">
    <name type="scientific">Sphingomonas hengshuiensis</name>
    <dbReference type="NCBI Taxonomy" id="1609977"/>
    <lineage>
        <taxon>Bacteria</taxon>
        <taxon>Pseudomonadati</taxon>
        <taxon>Pseudomonadota</taxon>
        <taxon>Alphaproteobacteria</taxon>
        <taxon>Sphingomonadales</taxon>
        <taxon>Sphingomonadaceae</taxon>
        <taxon>Sphingomonas</taxon>
    </lineage>
</organism>
<evidence type="ECO:0000256" key="8">
    <source>
        <dbReference type="ARBA" id="ARBA00023012"/>
    </source>
</evidence>
<dbReference type="Pfam" id="PF02518">
    <property type="entry name" value="HATPase_c"/>
    <property type="match status" value="1"/>
</dbReference>
<keyword evidence="3" id="KW-0597">Phosphoprotein</keyword>
<dbReference type="InterPro" id="IPR003661">
    <property type="entry name" value="HisK_dim/P_dom"/>
</dbReference>
<reference evidence="14 15" key="2">
    <citation type="submission" date="2015-02" db="EMBL/GenBank/DDBJ databases">
        <title>The complete genome of Sphingomonas hengshuiensis sp. WHSC-8 isolated from soil of Hengshui Lake.</title>
        <authorList>
            <person name="Wei S."/>
            <person name="Guo J."/>
            <person name="Su C."/>
            <person name="Wu R."/>
            <person name="Zhang Z."/>
            <person name="Liang K."/>
            <person name="Li H."/>
            <person name="Wang T."/>
            <person name="Liu H."/>
            <person name="Zhang C."/>
            <person name="Li Z."/>
            <person name="Wang Q."/>
            <person name="Meng J."/>
        </authorList>
    </citation>
    <scope>NUCLEOTIDE SEQUENCE [LARGE SCALE GENOMIC DNA]</scope>
    <source>
        <strain evidence="14 15">WHSC-8</strain>
    </source>
</reference>
<dbReference type="PROSITE" id="PS50112">
    <property type="entry name" value="PAS"/>
    <property type="match status" value="2"/>
</dbReference>
<dbReference type="GO" id="GO:0000155">
    <property type="term" value="F:phosphorelay sensor kinase activity"/>
    <property type="evidence" value="ECO:0007669"/>
    <property type="project" value="InterPro"/>
</dbReference>
<keyword evidence="6" id="KW-0418">Kinase</keyword>
<dbReference type="SMART" id="SM00387">
    <property type="entry name" value="HATPase_c"/>
    <property type="match status" value="1"/>
</dbReference>
<reference evidence="14 15" key="1">
    <citation type="journal article" date="2015" name="Int. J. Syst. Evol. Microbiol.">
        <title>Sphingomonas hengshuiensis sp. nov., isolated from lake wetland.</title>
        <authorList>
            <person name="Wei S."/>
            <person name="Wang T."/>
            <person name="Liu H."/>
            <person name="Zhang C."/>
            <person name="Guo J."/>
            <person name="Wang Q."/>
            <person name="Liang K."/>
            <person name="Zhang Z."/>
        </authorList>
    </citation>
    <scope>NUCLEOTIDE SEQUENCE [LARGE SCALE GENOMIC DNA]</scope>
    <source>
        <strain evidence="14 15">WHSC-8</strain>
    </source>
</reference>
<feature type="domain" description="PAC" evidence="13">
    <location>
        <begin position="198"/>
        <end position="257"/>
    </location>
</feature>
<evidence type="ECO:0000256" key="10">
    <source>
        <dbReference type="ARBA" id="ARBA00070616"/>
    </source>
</evidence>
<dbReference type="PROSITE" id="PS50109">
    <property type="entry name" value="HIS_KIN"/>
    <property type="match status" value="1"/>
</dbReference>
<evidence type="ECO:0000259" key="12">
    <source>
        <dbReference type="PROSITE" id="PS50112"/>
    </source>
</evidence>
<dbReference type="OrthoDB" id="9789238at2"/>
<dbReference type="AlphaFoldDB" id="A0A7U4JA33"/>
<feature type="domain" description="Histidine kinase" evidence="11">
    <location>
        <begin position="277"/>
        <end position="493"/>
    </location>
</feature>
<evidence type="ECO:0000256" key="3">
    <source>
        <dbReference type="ARBA" id="ARBA00022553"/>
    </source>
</evidence>
<evidence type="ECO:0000256" key="6">
    <source>
        <dbReference type="ARBA" id="ARBA00022777"/>
    </source>
</evidence>
<evidence type="ECO:0000256" key="5">
    <source>
        <dbReference type="ARBA" id="ARBA00022741"/>
    </source>
</evidence>
<evidence type="ECO:0000256" key="7">
    <source>
        <dbReference type="ARBA" id="ARBA00022840"/>
    </source>
</evidence>
<dbReference type="GO" id="GO:0005524">
    <property type="term" value="F:ATP binding"/>
    <property type="evidence" value="ECO:0007669"/>
    <property type="project" value="UniProtKB-KW"/>
</dbReference>
<dbReference type="Gene3D" id="1.10.287.130">
    <property type="match status" value="1"/>
</dbReference>
<keyword evidence="5" id="KW-0547">Nucleotide-binding</keyword>
<feature type="domain" description="PAS" evidence="12">
    <location>
        <begin position="3"/>
        <end position="76"/>
    </location>
</feature>
<dbReference type="PRINTS" id="PR00344">
    <property type="entry name" value="BCTRLSENSOR"/>
</dbReference>
<dbReference type="InterPro" id="IPR013767">
    <property type="entry name" value="PAS_fold"/>
</dbReference>
<evidence type="ECO:0000256" key="9">
    <source>
        <dbReference type="ARBA" id="ARBA00059827"/>
    </source>
</evidence>
<protein>
    <recommendedName>
        <fullName evidence="10">Sensor protein FixL</fullName>
        <ecNumber evidence="2">2.7.13.3</ecNumber>
    </recommendedName>
</protein>
<keyword evidence="8" id="KW-0902">Two-component regulatory system</keyword>
<keyword evidence="4" id="KW-0808">Transferase</keyword>
<evidence type="ECO:0000313" key="15">
    <source>
        <dbReference type="Proteomes" id="UP000032300"/>
    </source>
</evidence>
<dbReference type="CDD" id="cd00130">
    <property type="entry name" value="PAS"/>
    <property type="match status" value="2"/>
</dbReference>
<dbReference type="Gene3D" id="3.30.450.20">
    <property type="entry name" value="PAS domain"/>
    <property type="match status" value="2"/>
</dbReference>
<evidence type="ECO:0000256" key="4">
    <source>
        <dbReference type="ARBA" id="ARBA00022679"/>
    </source>
</evidence>
<dbReference type="PANTHER" id="PTHR43065:SF10">
    <property type="entry name" value="PEROXIDE STRESS-ACTIVATED HISTIDINE KINASE MAK3"/>
    <property type="match status" value="1"/>
</dbReference>
<dbReference type="Proteomes" id="UP000032300">
    <property type="component" value="Chromosome"/>
</dbReference>
<dbReference type="CDD" id="cd00082">
    <property type="entry name" value="HisKA"/>
    <property type="match status" value="1"/>
</dbReference>
<dbReference type="Gene3D" id="6.10.250.2580">
    <property type="match status" value="1"/>
</dbReference>
<keyword evidence="15" id="KW-1185">Reference proteome</keyword>
<dbReference type="NCBIfam" id="TIGR00229">
    <property type="entry name" value="sensory_box"/>
    <property type="match status" value="2"/>
</dbReference>
<dbReference type="InterPro" id="IPR003594">
    <property type="entry name" value="HATPase_dom"/>
</dbReference>
<comment type="function">
    <text evidence="9">Putative oxygen sensor; modulates the activity of FixJ, a transcriptional activator of nitrogen fixation fixK gene. FixL probably acts as a kinase that phosphorylates FixJ.</text>
</comment>
<dbReference type="InterPro" id="IPR036890">
    <property type="entry name" value="HATPase_C_sf"/>
</dbReference>
<keyword evidence="7" id="KW-0067">ATP-binding</keyword>
<dbReference type="KEGG" id="sphi:TS85_16445"/>
<dbReference type="InterPro" id="IPR004358">
    <property type="entry name" value="Sig_transdc_His_kin-like_C"/>
</dbReference>
<dbReference type="FunFam" id="3.30.450.20:FF:000060">
    <property type="entry name" value="Sensor protein FixL"/>
    <property type="match status" value="1"/>
</dbReference>
<dbReference type="SMART" id="SM00086">
    <property type="entry name" value="PAC"/>
    <property type="match status" value="2"/>
</dbReference>
<dbReference type="GO" id="GO:0006355">
    <property type="term" value="P:regulation of DNA-templated transcription"/>
    <property type="evidence" value="ECO:0007669"/>
    <property type="project" value="InterPro"/>
</dbReference>
<evidence type="ECO:0000259" key="13">
    <source>
        <dbReference type="PROSITE" id="PS50113"/>
    </source>
</evidence>
<proteinExistence type="predicted"/>
<gene>
    <name evidence="14" type="ORF">TS85_16445</name>
</gene>
<dbReference type="Pfam" id="PF00512">
    <property type="entry name" value="HisKA"/>
    <property type="match status" value="1"/>
</dbReference>
<dbReference type="InterPro" id="IPR005467">
    <property type="entry name" value="His_kinase_dom"/>
</dbReference>
<feature type="domain" description="PAS" evidence="12">
    <location>
        <begin position="130"/>
        <end position="200"/>
    </location>
</feature>
<dbReference type="SUPFAM" id="SSF55785">
    <property type="entry name" value="PYP-like sensor domain (PAS domain)"/>
    <property type="match status" value="2"/>
</dbReference>
<dbReference type="EC" id="2.7.13.3" evidence="2"/>
<dbReference type="SUPFAM" id="SSF55874">
    <property type="entry name" value="ATPase domain of HSP90 chaperone/DNA topoisomerase II/histidine kinase"/>
    <property type="match status" value="1"/>
</dbReference>
<sequence length="507" mass="55464">MNRSETLALFVDTATDRALFLLDANGMVLTWNRGAELLSGWTADEMIGRPGSDLYPPPDTATGKPAADLHRAIASRVREESWRVRKDGSEFLADVTIAALHHDDGSLRGFGQVMYDITDRKASESALERSALHLRSILATVPDAMVVIDERGTILSFSAAAERLFGYTEADVVGRNLKMLMPGPDRDRHDEYVARYLATGERRIIGIGRIVVGQRRDGTPFPMELSVGEASSEGHRIFTGFIRDLTEQQRAELRLKELQSELIHVSRLSAMGTMASTLAHELNQPLTAIANYLEAGRDLLDQRTDPETLAMVREAMDESAQETLRAGNIVRRLRDFVSRGDVDKRVEDLPHLIDEASRLALIGAKERGVRAFYDLDPDAASVLVDRVQIQQVLVNLVRNAVEAMGPSPVRDVTVATASDARGMVRVSVADTGPGIDPALASRLFEAFSSTKDRGMGLGLSICRTIVEAHGGRIWVDARPGGGTIFHFTIMGAGTEDSNDGKTDHSPR</sequence>
<comment type="catalytic activity">
    <reaction evidence="1">
        <text>ATP + protein L-histidine = ADP + protein N-phospho-L-histidine.</text>
        <dbReference type="EC" id="2.7.13.3"/>
    </reaction>
</comment>
<dbReference type="Pfam" id="PF00989">
    <property type="entry name" value="PAS"/>
    <property type="match status" value="2"/>
</dbReference>
<dbReference type="PANTHER" id="PTHR43065">
    <property type="entry name" value="SENSOR HISTIDINE KINASE"/>
    <property type="match status" value="1"/>
</dbReference>
<dbReference type="InterPro" id="IPR000700">
    <property type="entry name" value="PAS-assoc_C"/>
</dbReference>
<dbReference type="RefSeq" id="WP_044333709.1">
    <property type="nucleotide sequence ID" value="NZ_CP010836.1"/>
</dbReference>
<evidence type="ECO:0000256" key="1">
    <source>
        <dbReference type="ARBA" id="ARBA00000085"/>
    </source>
</evidence>
<feature type="domain" description="PAC" evidence="13">
    <location>
        <begin position="77"/>
        <end position="129"/>
    </location>
</feature>
<dbReference type="PROSITE" id="PS50113">
    <property type="entry name" value="PAC"/>
    <property type="match status" value="2"/>
</dbReference>
<accession>A0A7U4JA33</accession>
<dbReference type="SMART" id="SM00091">
    <property type="entry name" value="PAS"/>
    <property type="match status" value="2"/>
</dbReference>
<dbReference type="SMART" id="SM00388">
    <property type="entry name" value="HisKA"/>
    <property type="match status" value="1"/>
</dbReference>
<name>A0A7U4JA33_9SPHN</name>
<evidence type="ECO:0000259" key="11">
    <source>
        <dbReference type="PROSITE" id="PS50109"/>
    </source>
</evidence>